<evidence type="ECO:0000256" key="7">
    <source>
        <dbReference type="PIRNR" id="PIRNR010045"/>
    </source>
</evidence>
<dbReference type="SMART" id="SM01415">
    <property type="entry name" value="DUF106"/>
    <property type="match status" value="1"/>
</dbReference>
<keyword evidence="4 8" id="KW-0812">Transmembrane</keyword>
<dbReference type="GeneID" id="62193434"/>
<gene>
    <name evidence="9" type="ORF">FOA43_000033</name>
</gene>
<evidence type="ECO:0000256" key="3">
    <source>
        <dbReference type="ARBA" id="ARBA00020822"/>
    </source>
</evidence>
<dbReference type="InterPro" id="IPR008568">
    <property type="entry name" value="EMC3"/>
</dbReference>
<dbReference type="GO" id="GO:0034975">
    <property type="term" value="P:protein folding in endoplasmic reticulum"/>
    <property type="evidence" value="ECO:0007669"/>
    <property type="project" value="TreeGrafter"/>
</dbReference>
<proteinExistence type="inferred from homology"/>
<feature type="transmembrane region" description="Helical" evidence="8">
    <location>
        <begin position="12"/>
        <end position="35"/>
    </location>
</feature>
<dbReference type="RefSeq" id="XP_038776297.1">
    <property type="nucleotide sequence ID" value="XM_038920369.1"/>
</dbReference>
<dbReference type="InterPro" id="IPR002809">
    <property type="entry name" value="EMC3/TMCO1"/>
</dbReference>
<dbReference type="KEGG" id="bnn:FOA43_000033"/>
<evidence type="ECO:0000256" key="2">
    <source>
        <dbReference type="ARBA" id="ARBA00005376"/>
    </source>
</evidence>
<evidence type="ECO:0000256" key="5">
    <source>
        <dbReference type="ARBA" id="ARBA00022989"/>
    </source>
</evidence>
<reference evidence="9" key="1">
    <citation type="submission" date="2020-10" db="EMBL/GenBank/DDBJ databases">
        <authorList>
            <person name="Roach M.J.R."/>
        </authorList>
    </citation>
    <scope>NUCLEOTIDE SEQUENCE</scope>
    <source>
        <strain evidence="9">CBS 1945</strain>
    </source>
</reference>
<name>A0A875RXV8_EENNA</name>
<evidence type="ECO:0000256" key="6">
    <source>
        <dbReference type="ARBA" id="ARBA00023136"/>
    </source>
</evidence>
<dbReference type="OrthoDB" id="6745403at2759"/>
<sequence length="259" mass="29576">MNILIDSLIKLWVLLPISVVMVLVGILRTYITLLFQPSPSLQDRELVRQQQHLARLGNYLNNRSVFNSKRDYDTKLSYLVNEYSEDKYLKVKFPKDPSQENPANPLEALTSPASNDMLMQSVKASIANYVPQSVIMWWVNYFFKGYIIMKLPFDVTANFKSMLQTSINTPDLDASYVSSVSWYFVNLLGLKSVYALIFNDNSLANKLMAQQQQQPIQPQIAGAGPSPKQLFQSQLENLKIAPFESCLTDVTDRVVKMYK</sequence>
<dbReference type="Proteomes" id="UP000662931">
    <property type="component" value="Chromosome 1"/>
</dbReference>
<evidence type="ECO:0000256" key="1">
    <source>
        <dbReference type="ARBA" id="ARBA00004141"/>
    </source>
</evidence>
<evidence type="ECO:0000313" key="10">
    <source>
        <dbReference type="Proteomes" id="UP000662931"/>
    </source>
</evidence>
<comment type="function">
    <text evidence="7">The EMC seems to be required for efficient folding of proteins in the endoplasmic reticulum (ER).</text>
</comment>
<dbReference type="PANTHER" id="PTHR13116:SF5">
    <property type="entry name" value="ER MEMBRANE PROTEIN COMPLEX SUBUNIT 3"/>
    <property type="match status" value="1"/>
</dbReference>
<accession>A0A875RXV8</accession>
<dbReference type="AlphaFoldDB" id="A0A875RXV8"/>
<evidence type="ECO:0000256" key="8">
    <source>
        <dbReference type="SAM" id="Phobius"/>
    </source>
</evidence>
<organism evidence="9 10">
    <name type="scientific">Eeniella nana</name>
    <name type="common">Yeast</name>
    <name type="synonym">Brettanomyces nanus</name>
    <dbReference type="NCBI Taxonomy" id="13502"/>
    <lineage>
        <taxon>Eukaryota</taxon>
        <taxon>Fungi</taxon>
        <taxon>Dikarya</taxon>
        <taxon>Ascomycota</taxon>
        <taxon>Saccharomycotina</taxon>
        <taxon>Pichiomycetes</taxon>
        <taxon>Pichiales</taxon>
        <taxon>Pichiaceae</taxon>
        <taxon>Brettanomyces</taxon>
    </lineage>
</organism>
<comment type="subcellular location">
    <subcellularLocation>
        <location evidence="1">Membrane</location>
        <topology evidence="1">Multi-pass membrane protein</topology>
    </subcellularLocation>
</comment>
<dbReference type="EMBL" id="CP064812">
    <property type="protein sequence ID" value="QPG72732.1"/>
    <property type="molecule type" value="Genomic_DNA"/>
</dbReference>
<comment type="similarity">
    <text evidence="2 7">Belongs to the EMC3 family.</text>
</comment>
<evidence type="ECO:0000313" key="9">
    <source>
        <dbReference type="EMBL" id="QPG72732.1"/>
    </source>
</evidence>
<dbReference type="Pfam" id="PF01956">
    <property type="entry name" value="EMC3_TMCO1"/>
    <property type="match status" value="1"/>
</dbReference>
<keyword evidence="5 8" id="KW-1133">Transmembrane helix</keyword>
<evidence type="ECO:0000256" key="4">
    <source>
        <dbReference type="ARBA" id="ARBA00022692"/>
    </source>
</evidence>
<keyword evidence="6 8" id="KW-0472">Membrane</keyword>
<dbReference type="PIRSF" id="PIRSF010045">
    <property type="entry name" value="DUF850_TM_euk"/>
    <property type="match status" value="1"/>
</dbReference>
<keyword evidence="10" id="KW-1185">Reference proteome</keyword>
<protein>
    <recommendedName>
        <fullName evidence="3 7">ER membrane protein complex subunit 3</fullName>
    </recommendedName>
</protein>
<dbReference type="PANTHER" id="PTHR13116">
    <property type="entry name" value="ER MEMBRANE PROTEIN COMPLEX SUBUNIT 3"/>
    <property type="match status" value="1"/>
</dbReference>
<dbReference type="GO" id="GO:0072546">
    <property type="term" value="C:EMC complex"/>
    <property type="evidence" value="ECO:0007669"/>
    <property type="project" value="TreeGrafter"/>
</dbReference>